<dbReference type="Proteomes" id="UP000075714">
    <property type="component" value="Unassembled WGS sequence"/>
</dbReference>
<comment type="caution">
    <text evidence="2">The sequence shown here is derived from an EMBL/GenBank/DDBJ whole genome shotgun (WGS) entry which is preliminary data.</text>
</comment>
<protein>
    <submittedName>
        <fullName evidence="2">Uncharacterized protein</fullName>
    </submittedName>
</protein>
<gene>
    <name evidence="2" type="ORF">GPECTOR_23g150</name>
</gene>
<dbReference type="STRING" id="33097.A0A150GHG9"/>
<sequence>MHHRKQQSLLKKEETYATKRADNMAREQRIWAADSAVEQRTEAKYEVARSAGTGARRNQSGQTVNIVTLSPVAAPSSRETAALDRQQQRAVHLYSKAHSVSHNIITGEPLKLPAPVKPQY</sequence>
<name>A0A150GHG9_GONPE</name>
<dbReference type="EMBL" id="LSYV01000024">
    <property type="protein sequence ID" value="KXZ49065.1"/>
    <property type="molecule type" value="Genomic_DNA"/>
</dbReference>
<organism evidence="2 3">
    <name type="scientific">Gonium pectorale</name>
    <name type="common">Green alga</name>
    <dbReference type="NCBI Taxonomy" id="33097"/>
    <lineage>
        <taxon>Eukaryota</taxon>
        <taxon>Viridiplantae</taxon>
        <taxon>Chlorophyta</taxon>
        <taxon>core chlorophytes</taxon>
        <taxon>Chlorophyceae</taxon>
        <taxon>CS clade</taxon>
        <taxon>Chlamydomonadales</taxon>
        <taxon>Volvocaceae</taxon>
        <taxon>Gonium</taxon>
    </lineage>
</organism>
<dbReference type="OrthoDB" id="568015at2759"/>
<feature type="region of interest" description="Disordered" evidence="1">
    <location>
        <begin position="1"/>
        <end position="21"/>
    </location>
</feature>
<accession>A0A150GHG9</accession>
<proteinExistence type="predicted"/>
<reference evidence="3" key="1">
    <citation type="journal article" date="2016" name="Nat. Commun.">
        <title>The Gonium pectorale genome demonstrates co-option of cell cycle regulation during the evolution of multicellularity.</title>
        <authorList>
            <person name="Hanschen E.R."/>
            <person name="Marriage T.N."/>
            <person name="Ferris P.J."/>
            <person name="Hamaji T."/>
            <person name="Toyoda A."/>
            <person name="Fujiyama A."/>
            <person name="Neme R."/>
            <person name="Noguchi H."/>
            <person name="Minakuchi Y."/>
            <person name="Suzuki M."/>
            <person name="Kawai-Toyooka H."/>
            <person name="Smith D.R."/>
            <person name="Sparks H."/>
            <person name="Anderson J."/>
            <person name="Bakaric R."/>
            <person name="Luria V."/>
            <person name="Karger A."/>
            <person name="Kirschner M.W."/>
            <person name="Durand P.M."/>
            <person name="Michod R.E."/>
            <person name="Nozaki H."/>
            <person name="Olson B.J."/>
        </authorList>
    </citation>
    <scope>NUCLEOTIDE SEQUENCE [LARGE SCALE GENOMIC DNA]</scope>
    <source>
        <strain evidence="3">NIES-2863</strain>
    </source>
</reference>
<evidence type="ECO:0000313" key="2">
    <source>
        <dbReference type="EMBL" id="KXZ49065.1"/>
    </source>
</evidence>
<dbReference type="AlphaFoldDB" id="A0A150GHG9"/>
<evidence type="ECO:0000256" key="1">
    <source>
        <dbReference type="SAM" id="MobiDB-lite"/>
    </source>
</evidence>
<evidence type="ECO:0000313" key="3">
    <source>
        <dbReference type="Proteomes" id="UP000075714"/>
    </source>
</evidence>
<keyword evidence="3" id="KW-1185">Reference proteome</keyword>
<feature type="compositionally biased region" description="Basic and acidic residues" evidence="1">
    <location>
        <begin position="10"/>
        <end position="21"/>
    </location>
</feature>